<organism evidence="3 4">
    <name type="scientific">Escallonia herrerae</name>
    <dbReference type="NCBI Taxonomy" id="1293975"/>
    <lineage>
        <taxon>Eukaryota</taxon>
        <taxon>Viridiplantae</taxon>
        <taxon>Streptophyta</taxon>
        <taxon>Embryophyta</taxon>
        <taxon>Tracheophyta</taxon>
        <taxon>Spermatophyta</taxon>
        <taxon>Magnoliopsida</taxon>
        <taxon>eudicotyledons</taxon>
        <taxon>Gunneridae</taxon>
        <taxon>Pentapetalae</taxon>
        <taxon>asterids</taxon>
        <taxon>campanulids</taxon>
        <taxon>Escalloniales</taxon>
        <taxon>Escalloniaceae</taxon>
        <taxon>Escallonia</taxon>
    </lineage>
</organism>
<protein>
    <recommendedName>
        <fullName evidence="2">Retrotransposon gag domain-containing protein</fullName>
    </recommendedName>
</protein>
<evidence type="ECO:0000256" key="1">
    <source>
        <dbReference type="SAM" id="MobiDB-lite"/>
    </source>
</evidence>
<dbReference type="InterPro" id="IPR005162">
    <property type="entry name" value="Retrotrans_gag_dom"/>
</dbReference>
<dbReference type="Pfam" id="PF03732">
    <property type="entry name" value="Retrotrans_gag"/>
    <property type="match status" value="1"/>
</dbReference>
<sequence length="275" mass="31156">MEDNTNSPPVLGGKIRDRHCTDQRHCPQGQIHAFTRKVPPQGRTSHKTIFRPRPEEFTPPREDSGYPLSKTIKKAKLPPNFLMPQCDLYDGSGDPGEHVSDPVMCQAFPTNLRKAAHAWFKSLRPRSIHSFAQLSDLFQKHFVSSRTRRKNSASLLNVVQERNESLSQYLGRFNAMTLEIDSLDESVKYIAFMRGLRPTSKFAFAPTSTSRPKNTWKLTKDTEGTMGKSKKRELDKIVQEVDGVLSIQEGTKGAQRDVQHEEFDAIDCQTITDSP</sequence>
<name>A0AA88VCK7_9ASTE</name>
<dbReference type="PANTHER" id="PTHR33223:SF10">
    <property type="entry name" value="AMINOTRANSFERASE-LIKE PLANT MOBILE DOMAIN-CONTAINING PROTEIN"/>
    <property type="match status" value="1"/>
</dbReference>
<dbReference type="EMBL" id="JAVXUP010002238">
    <property type="protein sequence ID" value="KAK3004550.1"/>
    <property type="molecule type" value="Genomic_DNA"/>
</dbReference>
<feature type="region of interest" description="Disordered" evidence="1">
    <location>
        <begin position="1"/>
        <end position="21"/>
    </location>
</feature>
<keyword evidence="4" id="KW-1185">Reference proteome</keyword>
<gene>
    <name evidence="3" type="ORF">RJ639_020097</name>
</gene>
<accession>A0AA88VCK7</accession>
<dbReference type="AlphaFoldDB" id="A0AA88VCK7"/>
<dbReference type="Proteomes" id="UP001188597">
    <property type="component" value="Unassembled WGS sequence"/>
</dbReference>
<comment type="caution">
    <text evidence="3">The sequence shown here is derived from an EMBL/GenBank/DDBJ whole genome shotgun (WGS) entry which is preliminary data.</text>
</comment>
<feature type="domain" description="Retrotransposon gag" evidence="2">
    <location>
        <begin position="107"/>
        <end position="198"/>
    </location>
</feature>
<feature type="region of interest" description="Disordered" evidence="1">
    <location>
        <begin position="38"/>
        <end position="67"/>
    </location>
</feature>
<feature type="compositionally biased region" description="Basic and acidic residues" evidence="1">
    <location>
        <begin position="52"/>
        <end position="64"/>
    </location>
</feature>
<dbReference type="PANTHER" id="PTHR33223">
    <property type="entry name" value="CCHC-TYPE DOMAIN-CONTAINING PROTEIN"/>
    <property type="match status" value="1"/>
</dbReference>
<reference evidence="3" key="1">
    <citation type="submission" date="2022-12" db="EMBL/GenBank/DDBJ databases">
        <title>Draft genome assemblies for two species of Escallonia (Escalloniales).</title>
        <authorList>
            <person name="Chanderbali A."/>
            <person name="Dervinis C."/>
            <person name="Anghel I."/>
            <person name="Soltis D."/>
            <person name="Soltis P."/>
            <person name="Zapata F."/>
        </authorList>
    </citation>
    <scope>NUCLEOTIDE SEQUENCE</scope>
    <source>
        <strain evidence="3">UCBG64.0493</strain>
        <tissue evidence="3">Leaf</tissue>
    </source>
</reference>
<evidence type="ECO:0000313" key="4">
    <source>
        <dbReference type="Proteomes" id="UP001188597"/>
    </source>
</evidence>
<evidence type="ECO:0000259" key="2">
    <source>
        <dbReference type="Pfam" id="PF03732"/>
    </source>
</evidence>
<evidence type="ECO:0000313" key="3">
    <source>
        <dbReference type="EMBL" id="KAK3004550.1"/>
    </source>
</evidence>
<proteinExistence type="predicted"/>